<dbReference type="OrthoDB" id="296386at2759"/>
<evidence type="ECO:0000256" key="1">
    <source>
        <dbReference type="ARBA" id="ARBA00004141"/>
    </source>
</evidence>
<feature type="transmembrane region" description="Helical" evidence="6">
    <location>
        <begin position="229"/>
        <end position="252"/>
    </location>
</feature>
<dbReference type="InterPro" id="IPR007632">
    <property type="entry name" value="Anoctamin"/>
</dbReference>
<dbReference type="Pfam" id="PF04547">
    <property type="entry name" value="Anoctamin"/>
    <property type="match status" value="1"/>
</dbReference>
<dbReference type="GO" id="GO:0005886">
    <property type="term" value="C:plasma membrane"/>
    <property type="evidence" value="ECO:0007669"/>
    <property type="project" value="TreeGrafter"/>
</dbReference>
<feature type="transmembrane region" description="Helical" evidence="6">
    <location>
        <begin position="337"/>
        <end position="360"/>
    </location>
</feature>
<evidence type="ECO:0000313" key="9">
    <source>
        <dbReference type="Proteomes" id="UP000186922"/>
    </source>
</evidence>
<keyword evidence="5 6" id="KW-0472">Membrane</keyword>
<evidence type="ECO:0000256" key="6">
    <source>
        <dbReference type="RuleBase" id="RU280814"/>
    </source>
</evidence>
<accession>A0A1D1V3T7</accession>
<protein>
    <recommendedName>
        <fullName evidence="6">Anoctamin</fullName>
    </recommendedName>
</protein>
<feature type="transmembrane region" description="Helical" evidence="6">
    <location>
        <begin position="42"/>
        <end position="61"/>
    </location>
</feature>
<comment type="caution">
    <text evidence="8">The sequence shown here is derived from an EMBL/GenBank/DDBJ whole genome shotgun (WGS) entry which is preliminary data.</text>
</comment>
<dbReference type="STRING" id="947166.A0A1D1V3T7"/>
<comment type="subcellular location">
    <subcellularLocation>
        <location evidence="1 6">Membrane</location>
        <topology evidence="1 6">Multi-pass membrane protein</topology>
    </subcellularLocation>
</comment>
<gene>
    <name evidence="8" type="primary">RvY_06113</name>
    <name evidence="8" type="synonym">RvY_06113.2</name>
    <name evidence="8" type="ORF">RvY_06113-2</name>
</gene>
<dbReference type="EMBL" id="BDGG01000002">
    <property type="protein sequence ID" value="GAU94317.1"/>
    <property type="molecule type" value="Genomic_DNA"/>
</dbReference>
<feature type="transmembrane region" description="Helical" evidence="6">
    <location>
        <begin position="67"/>
        <end position="85"/>
    </location>
</feature>
<dbReference type="Proteomes" id="UP000186922">
    <property type="component" value="Unassembled WGS sequence"/>
</dbReference>
<dbReference type="AlphaFoldDB" id="A0A1D1V3T7"/>
<organism evidence="8 9">
    <name type="scientific">Ramazzottius varieornatus</name>
    <name type="common">Water bear</name>
    <name type="synonym">Tardigrade</name>
    <dbReference type="NCBI Taxonomy" id="947166"/>
    <lineage>
        <taxon>Eukaryota</taxon>
        <taxon>Metazoa</taxon>
        <taxon>Ecdysozoa</taxon>
        <taxon>Tardigrada</taxon>
        <taxon>Eutardigrada</taxon>
        <taxon>Parachela</taxon>
        <taxon>Hypsibioidea</taxon>
        <taxon>Ramazzottiidae</taxon>
        <taxon>Ramazzottius</taxon>
    </lineage>
</organism>
<evidence type="ECO:0000259" key="7">
    <source>
        <dbReference type="Pfam" id="PF04547"/>
    </source>
</evidence>
<evidence type="ECO:0000313" key="8">
    <source>
        <dbReference type="EMBL" id="GAU94317.1"/>
    </source>
</evidence>
<feature type="transmembrane region" description="Helical" evidence="6">
    <location>
        <begin position="137"/>
        <end position="158"/>
    </location>
</feature>
<dbReference type="GO" id="GO:0005254">
    <property type="term" value="F:chloride channel activity"/>
    <property type="evidence" value="ECO:0007669"/>
    <property type="project" value="TreeGrafter"/>
</dbReference>
<evidence type="ECO:0000256" key="2">
    <source>
        <dbReference type="ARBA" id="ARBA00009671"/>
    </source>
</evidence>
<proteinExistence type="inferred from homology"/>
<dbReference type="InterPro" id="IPR049452">
    <property type="entry name" value="Anoctamin_TM"/>
</dbReference>
<evidence type="ECO:0000256" key="3">
    <source>
        <dbReference type="ARBA" id="ARBA00022692"/>
    </source>
</evidence>
<comment type="caution">
    <text evidence="6">Lacks conserved residue(s) required for the propagation of feature annotation.</text>
</comment>
<keyword evidence="9" id="KW-1185">Reference proteome</keyword>
<reference evidence="8 9" key="1">
    <citation type="journal article" date="2016" name="Nat. Commun.">
        <title>Extremotolerant tardigrade genome and improved radiotolerance of human cultured cells by tardigrade-unique protein.</title>
        <authorList>
            <person name="Hashimoto T."/>
            <person name="Horikawa D.D."/>
            <person name="Saito Y."/>
            <person name="Kuwahara H."/>
            <person name="Kozuka-Hata H."/>
            <person name="Shin-I T."/>
            <person name="Minakuchi Y."/>
            <person name="Ohishi K."/>
            <person name="Motoyama A."/>
            <person name="Aizu T."/>
            <person name="Enomoto A."/>
            <person name="Kondo K."/>
            <person name="Tanaka S."/>
            <person name="Hara Y."/>
            <person name="Koshikawa S."/>
            <person name="Sagara H."/>
            <person name="Miura T."/>
            <person name="Yokobori S."/>
            <person name="Miyagawa K."/>
            <person name="Suzuki Y."/>
            <person name="Kubo T."/>
            <person name="Oyama M."/>
            <person name="Kohara Y."/>
            <person name="Fujiyama A."/>
            <person name="Arakawa K."/>
            <person name="Katayama T."/>
            <person name="Toyoda A."/>
            <person name="Kunieda T."/>
        </authorList>
    </citation>
    <scope>NUCLEOTIDE SEQUENCE [LARGE SCALE GENOMIC DNA]</scope>
    <source>
        <strain evidence="8 9">YOKOZUNA-1</strain>
    </source>
</reference>
<keyword evidence="4 6" id="KW-1133">Transmembrane helix</keyword>
<comment type="similarity">
    <text evidence="2 6">Belongs to the anoctamin family.</text>
</comment>
<sequence>MTCTVSTAERRKLLYGVSDSIRRYFGEHIAIYFAFLEFYTEMLVPATLLAIIMFFVSFFSLESLQGIGAFAAFNMLWATFFFVRWKRYCATLAYRWGTLLKPNEQLELPRPQFRGKMGKNPVTGFPEPVYSERKRNLWITFVSYPSVALCLLTSAYVLNKFMTERNKINNTAEQVAVQASGFSSFLWVYIPSVLYTVWTKCFSLISGRTAVWLTDRENHRLQSHYEFHLIWKLLLFNFVNSFSSLFYIAFWVQDLVLLRTHLAAQLITNQMTDQIPEIILPWIKVRLDQWIFKQQAKTLEAHADEYDDPNFMVLKEQATIEGQLPEYPGTFDDYVELLLQFGHCFLFSSAFPVAPLFALLNNLIEIRGDGFKVSNVIRRPFAQPANGIGPWQVAFELMGFVAVVTNLALIFVSPETKNSFPATWTNGQLILAFVVLEV</sequence>
<evidence type="ECO:0000256" key="5">
    <source>
        <dbReference type="ARBA" id="ARBA00023136"/>
    </source>
</evidence>
<name>A0A1D1V3T7_RAMVA</name>
<dbReference type="PANTHER" id="PTHR12308">
    <property type="entry name" value="ANOCTAMIN"/>
    <property type="match status" value="1"/>
</dbReference>
<keyword evidence="3 6" id="KW-0812">Transmembrane</keyword>
<dbReference type="PANTHER" id="PTHR12308:SF74">
    <property type="entry name" value="ANOCTAMIN"/>
    <property type="match status" value="1"/>
</dbReference>
<feature type="transmembrane region" description="Helical" evidence="6">
    <location>
        <begin position="178"/>
        <end position="198"/>
    </location>
</feature>
<feature type="domain" description="Anoctamin transmembrane" evidence="7">
    <location>
        <begin position="21"/>
        <end position="437"/>
    </location>
</feature>
<evidence type="ECO:0000256" key="4">
    <source>
        <dbReference type="ARBA" id="ARBA00022989"/>
    </source>
</evidence>